<protein>
    <recommendedName>
        <fullName evidence="3">Transcription initiation factor TFIID subunit 4</fullName>
    </recommendedName>
    <alternativeName>
        <fullName evidence="8">TBP-associated factor 4</fullName>
    </alternativeName>
</protein>
<feature type="region of interest" description="Disordered" evidence="10">
    <location>
        <begin position="39"/>
        <end position="62"/>
    </location>
</feature>
<comment type="similarity">
    <text evidence="2">Belongs to the TAF4 family.</text>
</comment>
<dbReference type="GO" id="GO:0003677">
    <property type="term" value="F:DNA binding"/>
    <property type="evidence" value="ECO:0007669"/>
    <property type="project" value="TreeGrafter"/>
</dbReference>
<feature type="compositionally biased region" description="Basic and acidic residues" evidence="10">
    <location>
        <begin position="215"/>
        <end position="230"/>
    </location>
</feature>
<dbReference type="PANTHER" id="PTHR15138:SF14">
    <property type="entry name" value="TRANSCRIPTION INITIATION FACTOR TFIID SUBUNIT 4"/>
    <property type="match status" value="1"/>
</dbReference>
<dbReference type="CDD" id="cd08045">
    <property type="entry name" value="HFD_TAF4"/>
    <property type="match status" value="1"/>
</dbReference>
<evidence type="ECO:0000256" key="1">
    <source>
        <dbReference type="ARBA" id="ARBA00004123"/>
    </source>
</evidence>
<dbReference type="PANTHER" id="PTHR15138">
    <property type="entry name" value="TRANSCRIPTION INITIATION FACTOR TFIID SUBUNIT 4"/>
    <property type="match status" value="1"/>
</dbReference>
<accession>A0AAD6ZE01</accession>
<feature type="compositionally biased region" description="Polar residues" evidence="10">
    <location>
        <begin position="45"/>
        <end position="54"/>
    </location>
</feature>
<evidence type="ECO:0000256" key="5">
    <source>
        <dbReference type="ARBA" id="ARBA00023163"/>
    </source>
</evidence>
<dbReference type="AlphaFoldDB" id="A0AAD6ZE01"/>
<organism evidence="12 13">
    <name type="scientific">Mycena albidolilacea</name>
    <dbReference type="NCBI Taxonomy" id="1033008"/>
    <lineage>
        <taxon>Eukaryota</taxon>
        <taxon>Fungi</taxon>
        <taxon>Dikarya</taxon>
        <taxon>Basidiomycota</taxon>
        <taxon>Agaricomycotina</taxon>
        <taxon>Agaricomycetes</taxon>
        <taxon>Agaricomycetidae</taxon>
        <taxon>Agaricales</taxon>
        <taxon>Marasmiineae</taxon>
        <taxon>Mycenaceae</taxon>
        <taxon>Mycena</taxon>
    </lineage>
</organism>
<dbReference type="InterPro" id="IPR007900">
    <property type="entry name" value="TAF4_C"/>
</dbReference>
<comment type="function">
    <text evidence="7">Functions as a component of the DNA-binding general transcription factor complex TFIID. Binding of TFIID to a promoter (with or without TATA element) is the initial step in pre-initiation complex (PIC) formation. TFIID plays a key role in the regulation of gene expression by RNA polymerase II through different activities such as transcription activator interaction, core promoter recognition and selectivity, TFIIA and TFIIB interaction, chromatin modification (histone acetylation by TAF1), facilitation of DNA opening and initiation of transcription.</text>
</comment>
<feature type="coiled-coil region" evidence="9">
    <location>
        <begin position="159"/>
        <end position="189"/>
    </location>
</feature>
<gene>
    <name evidence="12" type="ORF">DFH08DRAFT_1037133</name>
</gene>
<dbReference type="Proteomes" id="UP001218218">
    <property type="component" value="Unassembled WGS sequence"/>
</dbReference>
<comment type="caution">
    <text evidence="12">The sequence shown here is derived from an EMBL/GenBank/DDBJ whole genome shotgun (WGS) entry which is preliminary data.</text>
</comment>
<proteinExistence type="inferred from homology"/>
<dbReference type="GO" id="GO:0016251">
    <property type="term" value="F:RNA polymerase II general transcription initiation factor activity"/>
    <property type="evidence" value="ECO:0007669"/>
    <property type="project" value="TreeGrafter"/>
</dbReference>
<evidence type="ECO:0000256" key="3">
    <source>
        <dbReference type="ARBA" id="ARBA00017306"/>
    </source>
</evidence>
<keyword evidence="13" id="KW-1185">Reference proteome</keyword>
<evidence type="ECO:0000313" key="12">
    <source>
        <dbReference type="EMBL" id="KAJ7318193.1"/>
    </source>
</evidence>
<comment type="subcellular location">
    <subcellularLocation>
        <location evidence="1">Nucleus</location>
    </subcellularLocation>
</comment>
<dbReference type="Pfam" id="PF05236">
    <property type="entry name" value="TAF4"/>
    <property type="match status" value="1"/>
</dbReference>
<dbReference type="InterPro" id="IPR045144">
    <property type="entry name" value="TAF4"/>
</dbReference>
<dbReference type="GO" id="GO:0005669">
    <property type="term" value="C:transcription factor TFIID complex"/>
    <property type="evidence" value="ECO:0007669"/>
    <property type="project" value="InterPro"/>
</dbReference>
<feature type="domain" description="Transcription initiation factor TFIID component TAF4 C-terminal" evidence="11">
    <location>
        <begin position="25"/>
        <end position="317"/>
    </location>
</feature>
<evidence type="ECO:0000259" key="11">
    <source>
        <dbReference type="Pfam" id="PF05236"/>
    </source>
</evidence>
<evidence type="ECO:0000256" key="6">
    <source>
        <dbReference type="ARBA" id="ARBA00023242"/>
    </source>
</evidence>
<name>A0AAD6ZE01_9AGAR</name>
<evidence type="ECO:0000256" key="10">
    <source>
        <dbReference type="SAM" id="MobiDB-lite"/>
    </source>
</evidence>
<feature type="region of interest" description="Disordered" evidence="10">
    <location>
        <begin position="194"/>
        <end position="232"/>
    </location>
</feature>
<keyword evidence="5" id="KW-0804">Transcription</keyword>
<dbReference type="GO" id="GO:0006367">
    <property type="term" value="P:transcription initiation at RNA polymerase II promoter"/>
    <property type="evidence" value="ECO:0007669"/>
    <property type="project" value="TreeGrafter"/>
</dbReference>
<evidence type="ECO:0000256" key="4">
    <source>
        <dbReference type="ARBA" id="ARBA00023015"/>
    </source>
</evidence>
<keyword evidence="6" id="KW-0539">Nucleus</keyword>
<dbReference type="EMBL" id="JARIHO010000059">
    <property type="protein sequence ID" value="KAJ7318193.1"/>
    <property type="molecule type" value="Genomic_DNA"/>
</dbReference>
<evidence type="ECO:0000313" key="13">
    <source>
        <dbReference type="Proteomes" id="UP001218218"/>
    </source>
</evidence>
<reference evidence="12" key="1">
    <citation type="submission" date="2023-03" db="EMBL/GenBank/DDBJ databases">
        <title>Massive genome expansion in bonnet fungi (Mycena s.s.) driven by repeated elements and novel gene families across ecological guilds.</title>
        <authorList>
            <consortium name="Lawrence Berkeley National Laboratory"/>
            <person name="Harder C.B."/>
            <person name="Miyauchi S."/>
            <person name="Viragh M."/>
            <person name="Kuo A."/>
            <person name="Thoen E."/>
            <person name="Andreopoulos B."/>
            <person name="Lu D."/>
            <person name="Skrede I."/>
            <person name="Drula E."/>
            <person name="Henrissat B."/>
            <person name="Morin E."/>
            <person name="Kohler A."/>
            <person name="Barry K."/>
            <person name="LaButti K."/>
            <person name="Morin E."/>
            <person name="Salamov A."/>
            <person name="Lipzen A."/>
            <person name="Mereny Z."/>
            <person name="Hegedus B."/>
            <person name="Baldrian P."/>
            <person name="Stursova M."/>
            <person name="Weitz H."/>
            <person name="Taylor A."/>
            <person name="Grigoriev I.V."/>
            <person name="Nagy L.G."/>
            <person name="Martin F."/>
            <person name="Kauserud H."/>
        </authorList>
    </citation>
    <scope>NUCLEOTIDE SEQUENCE</scope>
    <source>
        <strain evidence="12">CBHHK002</strain>
    </source>
</reference>
<feature type="region of interest" description="Disordered" evidence="10">
    <location>
        <begin position="257"/>
        <end position="299"/>
    </location>
</feature>
<evidence type="ECO:0000256" key="9">
    <source>
        <dbReference type="SAM" id="Coils"/>
    </source>
</evidence>
<sequence>MARQAIANSQQANAGAFDTADVATLNDAIGSAGVDLRAEEESLQRSHQTPSYSGTFEDRSRKQPLRPAFDPAFLGARMRTIGANYKVGTVPDECVTYLALALRARLQDLVTEMIDAARHRTRGGRWDRAPGLYEGGGPAEGEGWTGPGAAWGILVRSDVAKQLAALEKVERAEEERERERRERRERATIAALTAVLNGEDPPQIPGDDDDMDLDPPERPPRKRAVSDEAGGRMAVDAAANRAAGTGRKYAWLTIGARHQQQHRPGGFGVDADAAPPPPKPRLYKSGTPPPLPPDAGADPRMRITLRDAMFVVEKDRGHGGGRGAARGWT</sequence>
<evidence type="ECO:0000256" key="2">
    <source>
        <dbReference type="ARBA" id="ARBA00006178"/>
    </source>
</evidence>
<keyword evidence="9" id="KW-0175">Coiled coil</keyword>
<keyword evidence="4" id="KW-0805">Transcription regulation</keyword>
<evidence type="ECO:0000256" key="8">
    <source>
        <dbReference type="ARBA" id="ARBA00031747"/>
    </source>
</evidence>
<evidence type="ECO:0000256" key="7">
    <source>
        <dbReference type="ARBA" id="ARBA00025346"/>
    </source>
</evidence>